<proteinExistence type="predicted"/>
<organism evidence="2">
    <name type="scientific">Chlorobaculum parvum</name>
    <dbReference type="NCBI Taxonomy" id="274539"/>
    <lineage>
        <taxon>Bacteria</taxon>
        <taxon>Pseudomonadati</taxon>
        <taxon>Chlorobiota</taxon>
        <taxon>Chlorobiia</taxon>
        <taxon>Chlorobiales</taxon>
        <taxon>Chlorobiaceae</taxon>
        <taxon>Chlorobaculum</taxon>
    </lineage>
</organism>
<dbReference type="AlphaFoldDB" id="A0A7C5HJZ9"/>
<keyword evidence="1" id="KW-0472">Membrane</keyword>
<protein>
    <submittedName>
        <fullName evidence="2">Uncharacterized protein</fullName>
    </submittedName>
</protein>
<feature type="transmembrane region" description="Helical" evidence="1">
    <location>
        <begin position="12"/>
        <end position="32"/>
    </location>
</feature>
<evidence type="ECO:0000313" key="2">
    <source>
        <dbReference type="EMBL" id="HHE32825.1"/>
    </source>
</evidence>
<evidence type="ECO:0000256" key="1">
    <source>
        <dbReference type="SAM" id="Phobius"/>
    </source>
</evidence>
<reference evidence="2" key="1">
    <citation type="journal article" date="2020" name="mSystems">
        <title>Genome- and Community-Level Interaction Insights into Carbon Utilization and Element Cycling Functions of Hydrothermarchaeota in Hydrothermal Sediment.</title>
        <authorList>
            <person name="Zhou Z."/>
            <person name="Liu Y."/>
            <person name="Xu W."/>
            <person name="Pan J."/>
            <person name="Luo Z.H."/>
            <person name="Li M."/>
        </authorList>
    </citation>
    <scope>NUCLEOTIDE SEQUENCE [LARGE SCALE GENOMIC DNA]</scope>
    <source>
        <strain evidence="2">HyVt-633</strain>
    </source>
</reference>
<dbReference type="Proteomes" id="UP000886058">
    <property type="component" value="Unassembled WGS sequence"/>
</dbReference>
<sequence length="136" mass="15805">MKKKRGPVRIWLTAFILSPGMIFTQAYFLLWLSTNVWLDHAFKQHLKQVFVAETGQGYQLDVRSLRTGPGLNSIILKKLELFRVDPAENQQNEQTTREISELRIDCPNLSFLPFRPSDEMLSLQKVSERIISRSNQ</sequence>
<dbReference type="EMBL" id="DRSQ01000205">
    <property type="protein sequence ID" value="HHE32825.1"/>
    <property type="molecule type" value="Genomic_DNA"/>
</dbReference>
<keyword evidence="1" id="KW-1133">Transmembrane helix</keyword>
<accession>A0A7C5HJZ9</accession>
<keyword evidence="1" id="KW-0812">Transmembrane</keyword>
<name>A0A7C5HJZ9_9CHLB</name>
<comment type="caution">
    <text evidence="2">The sequence shown here is derived from an EMBL/GenBank/DDBJ whole genome shotgun (WGS) entry which is preliminary data.</text>
</comment>
<gene>
    <name evidence="2" type="ORF">ENL07_09460</name>
</gene>